<accession>A0ABV1J3K5</accession>
<evidence type="ECO:0000256" key="1">
    <source>
        <dbReference type="SAM" id="Phobius"/>
    </source>
</evidence>
<sequence length="60" mass="6794">MNKLRSFAYLLIALGFGLQIPKKLENYKKEKNLENLLMLLSSLIIVPAAIILVIAYFIGE</sequence>
<reference evidence="2 3" key="1">
    <citation type="submission" date="2024-04" db="EMBL/GenBank/DDBJ databases">
        <title>Human intestinal bacterial collection.</title>
        <authorList>
            <person name="Pauvert C."/>
            <person name="Hitch T.C.A."/>
            <person name="Clavel T."/>
        </authorList>
    </citation>
    <scope>NUCLEOTIDE SEQUENCE [LARGE SCALE GENOMIC DNA]</scope>
    <source>
        <strain evidence="2 3">CLA-SR-H019</strain>
    </source>
</reference>
<keyword evidence="1" id="KW-0472">Membrane</keyword>
<proteinExistence type="predicted"/>
<feature type="transmembrane region" description="Helical" evidence="1">
    <location>
        <begin position="6"/>
        <end position="24"/>
    </location>
</feature>
<comment type="caution">
    <text evidence="2">The sequence shown here is derived from an EMBL/GenBank/DDBJ whole genome shotgun (WGS) entry which is preliminary data.</text>
</comment>
<keyword evidence="1" id="KW-0812">Transmembrane</keyword>
<dbReference type="RefSeq" id="WP_019108303.1">
    <property type="nucleotide sequence ID" value="NZ_CABKRY010000002.1"/>
</dbReference>
<feature type="transmembrane region" description="Helical" evidence="1">
    <location>
        <begin position="36"/>
        <end position="58"/>
    </location>
</feature>
<protein>
    <submittedName>
        <fullName evidence="2">Uncharacterized protein</fullName>
    </submittedName>
</protein>
<keyword evidence="3" id="KW-1185">Reference proteome</keyword>
<dbReference type="Proteomes" id="UP001491691">
    <property type="component" value="Unassembled WGS sequence"/>
</dbReference>
<evidence type="ECO:0000313" key="3">
    <source>
        <dbReference type="Proteomes" id="UP001491691"/>
    </source>
</evidence>
<gene>
    <name evidence="2" type="ORF">AAA073_07880</name>
</gene>
<name>A0ABV1J3K5_9FIRM</name>
<dbReference type="EMBL" id="JBBNPP010000017">
    <property type="protein sequence ID" value="MEQ3347349.1"/>
    <property type="molecule type" value="Genomic_DNA"/>
</dbReference>
<evidence type="ECO:0000313" key="2">
    <source>
        <dbReference type="EMBL" id="MEQ3347349.1"/>
    </source>
</evidence>
<organism evidence="2 3">
    <name type="scientific">Peptoniphilus senegalensis</name>
    <dbReference type="NCBI Taxonomy" id="1465757"/>
    <lineage>
        <taxon>Bacteria</taxon>
        <taxon>Bacillati</taxon>
        <taxon>Bacillota</taxon>
        <taxon>Tissierellia</taxon>
        <taxon>Tissierellales</taxon>
        <taxon>Peptoniphilaceae</taxon>
        <taxon>Peptoniphilus</taxon>
    </lineage>
</organism>
<keyword evidence="1" id="KW-1133">Transmembrane helix</keyword>